<feature type="transmembrane region" description="Helical" evidence="15">
    <location>
        <begin position="648"/>
        <end position="670"/>
    </location>
</feature>
<keyword evidence="8 15" id="KW-1133">Transmembrane helix</keyword>
<name>A0A8C9SUS8_SCLFO</name>
<dbReference type="InterPro" id="IPR017452">
    <property type="entry name" value="GPCR_Rhodpsn_7TM"/>
</dbReference>
<evidence type="ECO:0000313" key="18">
    <source>
        <dbReference type="Ensembl" id="ENSSFOP00015040705.1"/>
    </source>
</evidence>
<proteinExistence type="inferred from homology"/>
<evidence type="ECO:0000256" key="14">
    <source>
        <dbReference type="ARBA" id="ARBA00023224"/>
    </source>
</evidence>
<evidence type="ECO:0000256" key="4">
    <source>
        <dbReference type="ARBA" id="ARBA00022614"/>
    </source>
</evidence>
<comment type="function">
    <text evidence="15">Receptor for the thyroid-stimulating hormone (TSH) or thyrotropin. Also acts as a receptor for the heterodimeric glycoprotein hormone (GPHA2:GPHB5) or thyrostimulin. The activity of this receptor is mediated by G proteins which activate adenylate cyclase. Plays a central role in controlling thyroid cell metabolism.</text>
</comment>
<dbReference type="PANTHER" id="PTHR24372">
    <property type="entry name" value="GLYCOPROTEIN HORMONE RECEPTOR"/>
    <property type="match status" value="1"/>
</dbReference>
<evidence type="ECO:0000259" key="17">
    <source>
        <dbReference type="PROSITE" id="PS50262"/>
    </source>
</evidence>
<keyword evidence="11" id="KW-1015">Disulfide bond</keyword>
<dbReference type="GO" id="GO:0016323">
    <property type="term" value="C:basolateral plasma membrane"/>
    <property type="evidence" value="ECO:0007669"/>
    <property type="project" value="UniProtKB-SubCell"/>
</dbReference>
<feature type="transmembrane region" description="Helical" evidence="15">
    <location>
        <begin position="440"/>
        <end position="461"/>
    </location>
</feature>
<evidence type="ECO:0000256" key="10">
    <source>
        <dbReference type="ARBA" id="ARBA00023136"/>
    </source>
</evidence>
<comment type="subcellular location">
    <subcellularLocation>
        <location evidence="1">Basolateral cell membrane</location>
        <topology evidence="1">Multi-pass membrane protein</topology>
    </subcellularLocation>
    <subcellularLocation>
        <location evidence="15">Cell membrane</location>
        <topology evidence="15">Multi-pass membrane protein</topology>
    </subcellularLocation>
</comment>
<dbReference type="PRINTS" id="PR00237">
    <property type="entry name" value="GPCRRHODOPSN"/>
</dbReference>
<dbReference type="PRINTS" id="PR00373">
    <property type="entry name" value="GLYCHORMONER"/>
</dbReference>
<keyword evidence="13" id="KW-0325">Glycoprotein</keyword>
<keyword evidence="7" id="KW-0677">Repeat</keyword>
<protein>
    <recommendedName>
        <fullName evidence="2 15">Thyrotropin receptor</fullName>
    </recommendedName>
</protein>
<keyword evidence="10 15" id="KW-0472">Membrane</keyword>
<evidence type="ECO:0000256" key="8">
    <source>
        <dbReference type="ARBA" id="ARBA00022989"/>
    </source>
</evidence>
<feature type="transmembrane region" description="Helical" evidence="15">
    <location>
        <begin position="516"/>
        <end position="538"/>
    </location>
</feature>
<dbReference type="Ensembl" id="ENSSFOT00015079130.1">
    <property type="protein sequence ID" value="ENSSFOP00015040705.1"/>
    <property type="gene ID" value="ENSSFOG00015022292.2"/>
</dbReference>
<dbReference type="AlphaFoldDB" id="A0A8C9SUS8"/>
<reference evidence="18 19" key="1">
    <citation type="submission" date="2019-04" db="EMBL/GenBank/DDBJ databases">
        <authorList>
            <consortium name="Wellcome Sanger Institute Data Sharing"/>
        </authorList>
    </citation>
    <scope>NUCLEOTIDE SEQUENCE [LARGE SCALE GENOMIC DNA]</scope>
</reference>
<keyword evidence="12 15" id="KW-0675">Receptor</keyword>
<evidence type="ECO:0000256" key="13">
    <source>
        <dbReference type="ARBA" id="ARBA00023180"/>
    </source>
</evidence>
<evidence type="ECO:0000256" key="7">
    <source>
        <dbReference type="ARBA" id="ARBA00022737"/>
    </source>
</evidence>
<feature type="transmembrane region" description="Helical" evidence="15">
    <location>
        <begin position="602"/>
        <end position="627"/>
    </location>
</feature>
<dbReference type="InterPro" id="IPR032675">
    <property type="entry name" value="LRR_dom_sf"/>
</dbReference>
<dbReference type="Proteomes" id="UP000694397">
    <property type="component" value="Chromosome 1"/>
</dbReference>
<evidence type="ECO:0000256" key="1">
    <source>
        <dbReference type="ARBA" id="ARBA00004554"/>
    </source>
</evidence>
<reference evidence="18" key="3">
    <citation type="submission" date="2025-09" db="UniProtKB">
        <authorList>
            <consortium name="Ensembl"/>
        </authorList>
    </citation>
    <scope>IDENTIFICATION</scope>
</reference>
<keyword evidence="4" id="KW-0433">Leucine-rich repeat</keyword>
<dbReference type="PROSITE" id="PS00237">
    <property type="entry name" value="G_PROTEIN_RECEP_F1_1"/>
    <property type="match status" value="1"/>
</dbReference>
<feature type="domain" description="G-protein coupled receptors family 1 profile" evidence="17">
    <location>
        <begin position="452"/>
        <end position="699"/>
    </location>
</feature>
<evidence type="ECO:0000256" key="3">
    <source>
        <dbReference type="ARBA" id="ARBA00022475"/>
    </source>
</evidence>
<dbReference type="OrthoDB" id="5981530at2759"/>
<feature type="transmembrane region" description="Helical" evidence="15">
    <location>
        <begin position="473"/>
        <end position="496"/>
    </location>
</feature>
<dbReference type="Gene3D" id="1.20.1070.10">
    <property type="entry name" value="Rhodopsin 7-helix transmembrane proteins"/>
    <property type="match status" value="1"/>
</dbReference>
<keyword evidence="19" id="KW-1185">Reference proteome</keyword>
<dbReference type="PANTHER" id="PTHR24372:SF0">
    <property type="entry name" value="THYROTROPIN RECEPTOR"/>
    <property type="match status" value="1"/>
</dbReference>
<evidence type="ECO:0000256" key="2">
    <source>
        <dbReference type="ARBA" id="ARBA00017324"/>
    </source>
</evidence>
<dbReference type="FunFam" id="1.20.1070.10:FF:000019">
    <property type="entry name" value="Lutropin-choriogonadotropic hormone receptor"/>
    <property type="match status" value="1"/>
</dbReference>
<comment type="similarity">
    <text evidence="15">Belongs to the G-protein coupled receptor 1 family. FSH/LSH/TSH subfamily.</text>
</comment>
<keyword evidence="3 15" id="KW-1003">Cell membrane</keyword>
<dbReference type="SUPFAM" id="SSF52058">
    <property type="entry name" value="L domain-like"/>
    <property type="match status" value="1"/>
</dbReference>
<gene>
    <name evidence="15 18" type="primary">TSHR</name>
    <name evidence="18" type="synonym">tshr</name>
</gene>
<dbReference type="Pfam" id="PF13306">
    <property type="entry name" value="LRR_5"/>
    <property type="match status" value="2"/>
</dbReference>
<dbReference type="GO" id="GO:0008528">
    <property type="term" value="F:G protein-coupled peptide receptor activity"/>
    <property type="evidence" value="ECO:0007669"/>
    <property type="project" value="TreeGrafter"/>
</dbReference>
<evidence type="ECO:0000256" key="9">
    <source>
        <dbReference type="ARBA" id="ARBA00023040"/>
    </source>
</evidence>
<evidence type="ECO:0000256" key="6">
    <source>
        <dbReference type="ARBA" id="ARBA00022729"/>
    </source>
</evidence>
<organism evidence="18 19">
    <name type="scientific">Scleropages formosus</name>
    <name type="common">Asian bonytongue</name>
    <name type="synonym">Osteoglossum formosum</name>
    <dbReference type="NCBI Taxonomy" id="113540"/>
    <lineage>
        <taxon>Eukaryota</taxon>
        <taxon>Metazoa</taxon>
        <taxon>Chordata</taxon>
        <taxon>Craniata</taxon>
        <taxon>Vertebrata</taxon>
        <taxon>Euteleostomi</taxon>
        <taxon>Actinopterygii</taxon>
        <taxon>Neopterygii</taxon>
        <taxon>Teleostei</taxon>
        <taxon>Osteoglossocephala</taxon>
        <taxon>Osteoglossomorpha</taxon>
        <taxon>Osteoglossiformes</taxon>
        <taxon>Osteoglossidae</taxon>
        <taxon>Scleropages</taxon>
    </lineage>
</organism>
<evidence type="ECO:0000256" key="12">
    <source>
        <dbReference type="ARBA" id="ARBA00023170"/>
    </source>
</evidence>
<dbReference type="InterPro" id="IPR000276">
    <property type="entry name" value="GPCR_Rhodpsn"/>
</dbReference>
<dbReference type="GeneTree" id="ENSGT00940000156510"/>
<evidence type="ECO:0000256" key="5">
    <source>
        <dbReference type="ARBA" id="ARBA00022692"/>
    </source>
</evidence>
<evidence type="ECO:0000256" key="16">
    <source>
        <dbReference type="SAM" id="SignalP"/>
    </source>
</evidence>
<feature type="transmembrane region" description="Helical" evidence="15">
    <location>
        <begin position="682"/>
        <end position="702"/>
    </location>
</feature>
<dbReference type="PRINTS" id="PR01145">
    <property type="entry name" value="TSHRECEPTOR"/>
</dbReference>
<dbReference type="InterPro" id="IPR002131">
    <property type="entry name" value="Gphrmn_rcpt_fam"/>
</dbReference>
<feature type="chain" id="PRO_5034422097" description="Thyrotropin receptor" evidence="16">
    <location>
        <begin position="41"/>
        <end position="784"/>
    </location>
</feature>
<evidence type="ECO:0000256" key="11">
    <source>
        <dbReference type="ARBA" id="ARBA00023157"/>
    </source>
</evidence>
<keyword evidence="5 15" id="KW-0812">Transmembrane</keyword>
<dbReference type="GO" id="GO:0009755">
    <property type="term" value="P:hormone-mediated signaling pathway"/>
    <property type="evidence" value="ECO:0007669"/>
    <property type="project" value="TreeGrafter"/>
</dbReference>
<accession>A0A8C9SUS8</accession>
<reference evidence="18" key="2">
    <citation type="submission" date="2025-08" db="UniProtKB">
        <authorList>
            <consortium name="Ensembl"/>
        </authorList>
    </citation>
    <scope>IDENTIFICATION</scope>
</reference>
<evidence type="ECO:0000256" key="15">
    <source>
        <dbReference type="RuleBase" id="RU361222"/>
    </source>
</evidence>
<keyword evidence="14 15" id="KW-0807">Transducer</keyword>
<dbReference type="InterPro" id="IPR026906">
    <property type="entry name" value="LRR_5"/>
</dbReference>
<feature type="signal peptide" evidence="16">
    <location>
        <begin position="1"/>
        <end position="40"/>
    </location>
</feature>
<dbReference type="GO" id="GO:0004996">
    <property type="term" value="F:thyroid-stimulating hormone receptor activity"/>
    <property type="evidence" value="ECO:0007669"/>
    <property type="project" value="InterPro"/>
</dbReference>
<evidence type="ECO:0000313" key="19">
    <source>
        <dbReference type="Proteomes" id="UP000694397"/>
    </source>
</evidence>
<keyword evidence="9 15" id="KW-0297">G-protein coupled receptor</keyword>
<feature type="transmembrane region" description="Helical" evidence="15">
    <location>
        <begin position="559"/>
        <end position="582"/>
    </location>
</feature>
<dbReference type="SUPFAM" id="SSF81321">
    <property type="entry name" value="Family A G protein-coupled receptor-like"/>
    <property type="match status" value="1"/>
</dbReference>
<dbReference type="Pfam" id="PF00001">
    <property type="entry name" value="7tm_1"/>
    <property type="match status" value="1"/>
</dbReference>
<dbReference type="PROSITE" id="PS50262">
    <property type="entry name" value="G_PROTEIN_RECEP_F1_2"/>
    <property type="match status" value="1"/>
</dbReference>
<sequence>MWCRCEPSATEQRRHAAVRMRRVALPPLMLLMALAQSTWGHLALCPFQCDCSEWNTWAVSCFDVDLIPALPESTETLRLLETRLHSVNQDAFANMVNISHIYISVDVTLKSLEKHSFYNLKKITHIEIRNAKRLSYIDPEAFKDLPNLKYLGIFNTGLTVFPDLTKLHSNDVNFILEIADHPYITQIKANSFHGITNDVLTVMLYNNGFTEIQQHAFNGTRLDSVYLHRNKYLTRIDENVFAGAISGPVLLDVSLTSVTSLPAKGLESLRELIAQNTWTLKKLPPIKTFQHLMSADLTYPSHCCGFKNLKKRKGYLEYIICNLTAFYGQHEKRSLSGFRIPVQHENTGEDLNPDEAFVQENHKHREFRSSLHYYAYFGGQLDSDVGFGDTLKNPQENTNQDFDSRYDYIVCEDGEEITCTPTPDEFNPCEDIMGLGFLRVTVWFVSLLAILGNLLVLLVLLTSHYKLSVSRFLMCNLAFADLCMGIYLLLIASVDLHTRTEYYNHAIDWQTGAGCGLAGFFTVFSSELSVYTLTIITIERWHAITFAMRLDCRLRLLHAAAAMLIGWLFCLLLAILPLVGVSSYRKVSICLPMDTQTTMAKVYIFSVLVLNILAFLVICVCYIKIYCTVRNPEHCPGRKDANIAKRMAILIFTDFLCMAPISFYAMSAVLNRPLITVSNSKILLVLFYPLNSCANPFLYAIFTKAFRGDIFILLSKVGLCKRRAQHFRGQTMTSKNVGVCQRRLNVGTHEAQICLKENFGQTTVIEGACEPSPECPKIWHGAII</sequence>
<keyword evidence="6 16" id="KW-0732">Signal</keyword>
<dbReference type="Gene3D" id="3.80.10.10">
    <property type="entry name" value="Ribonuclease Inhibitor"/>
    <property type="match status" value="1"/>
</dbReference>
<dbReference type="InterPro" id="IPR002274">
    <property type="entry name" value="TSH_rcpt"/>
</dbReference>
<dbReference type="GO" id="GO:0007189">
    <property type="term" value="P:adenylate cyclase-activating G protein-coupled receptor signaling pathway"/>
    <property type="evidence" value="ECO:0007669"/>
    <property type="project" value="TreeGrafter"/>
</dbReference>